<gene>
    <name evidence="2" type="ORF">FA09DRAFT_328658</name>
</gene>
<evidence type="ECO:0000256" key="1">
    <source>
        <dbReference type="SAM" id="MobiDB-lite"/>
    </source>
</evidence>
<dbReference type="AlphaFoldDB" id="A0A316ZDT6"/>
<dbReference type="GeneID" id="37269403"/>
<evidence type="ECO:0000313" key="2">
    <source>
        <dbReference type="EMBL" id="PWN99880.1"/>
    </source>
</evidence>
<keyword evidence="3" id="KW-1185">Reference proteome</keyword>
<reference evidence="2 3" key="1">
    <citation type="journal article" date="2018" name="Mol. Biol. Evol.">
        <title>Broad Genomic Sampling Reveals a Smut Pathogenic Ancestry of the Fungal Clade Ustilaginomycotina.</title>
        <authorList>
            <person name="Kijpornyongpan T."/>
            <person name="Mondo S.J."/>
            <person name="Barry K."/>
            <person name="Sandor L."/>
            <person name="Lee J."/>
            <person name="Lipzen A."/>
            <person name="Pangilinan J."/>
            <person name="LaButti K."/>
            <person name="Hainaut M."/>
            <person name="Henrissat B."/>
            <person name="Grigoriev I.V."/>
            <person name="Spatafora J.W."/>
            <person name="Aime M.C."/>
        </authorList>
    </citation>
    <scope>NUCLEOTIDE SEQUENCE [LARGE SCALE GENOMIC DNA]</scope>
    <source>
        <strain evidence="2 3">MCA 4186</strain>
    </source>
</reference>
<dbReference type="Proteomes" id="UP000245946">
    <property type="component" value="Unassembled WGS sequence"/>
</dbReference>
<sequence>MARASAGSSSRAPPAPPGMPSAPSRTVLGAIDNAAAIARRRENNPATAARLDDRIAKRKNAREEAQAGVEHVERAAAARAAALGALRSITLTLESVRAAVLAIHCPHGQQRQSSIDAVARVVHISNFQDVAKLLFEPLLVDLHSVPAFCIPAAAGQNSSHLYVRQAPLSGAALDTFEPQLLSDTPAERQHVDCLCTALSAAASSGTAGSSPFLKYGGTTHRDAPAAALLRAEEDEKGSSRRVQQWSKVLQFDVFELAGVDDGAATLMDWRASRCAQECEAVLISILGGSGGSVTANNAPGGFHYVFAPPPALAASVRSMTPFRQAAPSLSCSSEMTPHAILKRARGLLLQHQHLLPGSLVIINDASFAHLLEAAEGPASGGIIIGADITLEALQDSRVSYFSDAAGPGPRLGRDIYDSLQARSGRSLKNAVSIDVWSLSNRGKELNLFYAVLLAQFLRAAGFGSGSGSGSGSSSPRIKVDGADAFAFLAVLPQLLQAACSLLGDVSLEELLGAPLTASQTQLLMSAGPDLCRGELEDAQASFRRGFLEKVGWQQLSQPGLGTEINLLVSIHTGSVKYQPQLAEVRANLFYFLALDFFYNPAPLDGPLADPAPLVAQLQQLHRAVDGSLVAGRHAKMSKEEHSTRNSEKTKRATEEALKKDPDMPFKTYLLQGNRVATPSGMLTGSPEHRRWYESRPAGINLMRSANVFGNHTPRPTRRR</sequence>
<dbReference type="EMBL" id="KZ819287">
    <property type="protein sequence ID" value="PWN99880.1"/>
    <property type="molecule type" value="Genomic_DNA"/>
</dbReference>
<accession>A0A316ZDT6</accession>
<protein>
    <submittedName>
        <fullName evidence="2">Uncharacterized protein</fullName>
    </submittedName>
</protein>
<feature type="region of interest" description="Disordered" evidence="1">
    <location>
        <begin position="1"/>
        <end position="25"/>
    </location>
</feature>
<name>A0A316ZDT6_9BASI</name>
<feature type="compositionally biased region" description="Low complexity" evidence="1">
    <location>
        <begin position="1"/>
        <end position="12"/>
    </location>
</feature>
<feature type="compositionally biased region" description="Basic and acidic residues" evidence="1">
    <location>
        <begin position="636"/>
        <end position="658"/>
    </location>
</feature>
<dbReference type="RefSeq" id="XP_025600159.1">
    <property type="nucleotide sequence ID" value="XM_025741859.1"/>
</dbReference>
<organism evidence="2 3">
    <name type="scientific">Tilletiopsis washingtonensis</name>
    <dbReference type="NCBI Taxonomy" id="58919"/>
    <lineage>
        <taxon>Eukaryota</taxon>
        <taxon>Fungi</taxon>
        <taxon>Dikarya</taxon>
        <taxon>Basidiomycota</taxon>
        <taxon>Ustilaginomycotina</taxon>
        <taxon>Exobasidiomycetes</taxon>
        <taxon>Entylomatales</taxon>
        <taxon>Entylomatales incertae sedis</taxon>
        <taxon>Tilletiopsis</taxon>
    </lineage>
</organism>
<evidence type="ECO:0000313" key="3">
    <source>
        <dbReference type="Proteomes" id="UP000245946"/>
    </source>
</evidence>
<feature type="region of interest" description="Disordered" evidence="1">
    <location>
        <begin position="633"/>
        <end position="658"/>
    </location>
</feature>
<proteinExistence type="predicted"/>